<dbReference type="Gene3D" id="3.10.129.10">
    <property type="entry name" value="Hotdog Thioesterase"/>
    <property type="match status" value="1"/>
</dbReference>
<dbReference type="InterPro" id="IPR029069">
    <property type="entry name" value="HotDog_dom_sf"/>
</dbReference>
<dbReference type="CDD" id="cd01288">
    <property type="entry name" value="FabZ"/>
    <property type="match status" value="1"/>
</dbReference>
<keyword evidence="1 2" id="KW-0456">Lyase</keyword>
<reference evidence="2 3" key="1">
    <citation type="submission" date="2019-02" db="EMBL/GenBank/DDBJ databases">
        <title>Deep-cultivation of Planctomycetes and their phenomic and genomic characterization uncovers novel biology.</title>
        <authorList>
            <person name="Wiegand S."/>
            <person name="Jogler M."/>
            <person name="Boedeker C."/>
            <person name="Pinto D."/>
            <person name="Vollmers J."/>
            <person name="Rivas-Marin E."/>
            <person name="Kohn T."/>
            <person name="Peeters S.H."/>
            <person name="Heuer A."/>
            <person name="Rast P."/>
            <person name="Oberbeckmann S."/>
            <person name="Bunk B."/>
            <person name="Jeske O."/>
            <person name="Meyerdierks A."/>
            <person name="Storesund J.E."/>
            <person name="Kallscheuer N."/>
            <person name="Luecker S."/>
            <person name="Lage O.M."/>
            <person name="Pohl T."/>
            <person name="Merkel B.J."/>
            <person name="Hornburger P."/>
            <person name="Mueller R.-W."/>
            <person name="Bruemmer F."/>
            <person name="Labrenz M."/>
            <person name="Spormann A.M."/>
            <person name="Op den Camp H."/>
            <person name="Overmann J."/>
            <person name="Amann R."/>
            <person name="Jetten M.S.M."/>
            <person name="Mascher T."/>
            <person name="Medema M.H."/>
            <person name="Devos D.P."/>
            <person name="Kaster A.-K."/>
            <person name="Ovreas L."/>
            <person name="Rohde M."/>
            <person name="Galperin M.Y."/>
            <person name="Jogler C."/>
        </authorList>
    </citation>
    <scope>NUCLEOTIDE SEQUENCE [LARGE SCALE GENOMIC DNA]</scope>
    <source>
        <strain evidence="2 3">Mal4</strain>
    </source>
</reference>
<proteinExistence type="predicted"/>
<dbReference type="EC" id="4.2.1.59" evidence="2"/>
<organism evidence="2 3">
    <name type="scientific">Maioricimonas rarisocia</name>
    <dbReference type="NCBI Taxonomy" id="2528026"/>
    <lineage>
        <taxon>Bacteria</taxon>
        <taxon>Pseudomonadati</taxon>
        <taxon>Planctomycetota</taxon>
        <taxon>Planctomycetia</taxon>
        <taxon>Planctomycetales</taxon>
        <taxon>Planctomycetaceae</taxon>
        <taxon>Maioricimonas</taxon>
    </lineage>
</organism>
<gene>
    <name evidence="2" type="primary">fabZ_5</name>
    <name evidence="2" type="ORF">Mal4_48950</name>
</gene>
<dbReference type="Proteomes" id="UP000320496">
    <property type="component" value="Chromosome"/>
</dbReference>
<protein>
    <submittedName>
        <fullName evidence="2">3-hydroxyacyl-[acyl-carrier-protein] dehydratase FabZ</fullName>
        <ecNumber evidence="2">4.2.1.59</ecNumber>
    </submittedName>
</protein>
<dbReference type="AlphaFoldDB" id="A0A517ZDI4"/>
<dbReference type="OrthoDB" id="272251at2"/>
<evidence type="ECO:0000313" key="2">
    <source>
        <dbReference type="EMBL" id="QDU40537.1"/>
    </source>
</evidence>
<dbReference type="PANTHER" id="PTHR30272:SF1">
    <property type="entry name" value="3-HYDROXYACYL-[ACYL-CARRIER-PROTEIN] DEHYDRATASE"/>
    <property type="match status" value="1"/>
</dbReference>
<dbReference type="EMBL" id="CP036275">
    <property type="protein sequence ID" value="QDU40537.1"/>
    <property type="molecule type" value="Genomic_DNA"/>
</dbReference>
<dbReference type="RefSeq" id="WP_145371819.1">
    <property type="nucleotide sequence ID" value="NZ_CP036275.1"/>
</dbReference>
<dbReference type="InterPro" id="IPR013114">
    <property type="entry name" value="FabA_FabZ"/>
</dbReference>
<dbReference type="Pfam" id="PF07977">
    <property type="entry name" value="FabA"/>
    <property type="match status" value="1"/>
</dbReference>
<dbReference type="GO" id="GO:0019171">
    <property type="term" value="F:(3R)-hydroxyacyl-[acyl-carrier-protein] dehydratase activity"/>
    <property type="evidence" value="ECO:0007669"/>
    <property type="project" value="UniProtKB-EC"/>
</dbReference>
<dbReference type="PANTHER" id="PTHR30272">
    <property type="entry name" value="3-HYDROXYACYL-[ACYL-CARRIER-PROTEIN] DEHYDRATASE"/>
    <property type="match status" value="1"/>
</dbReference>
<keyword evidence="3" id="KW-1185">Reference proteome</keyword>
<evidence type="ECO:0000256" key="1">
    <source>
        <dbReference type="ARBA" id="ARBA00023239"/>
    </source>
</evidence>
<dbReference type="KEGG" id="mri:Mal4_48950"/>
<name>A0A517ZDI4_9PLAN</name>
<evidence type="ECO:0000313" key="3">
    <source>
        <dbReference type="Proteomes" id="UP000320496"/>
    </source>
</evidence>
<sequence length="168" mass="19253">MPPQPIFDYSQYNFDKPLFGIDDIRKFNPQRHEMEQLSGIVWVDREEHGIIGFRDITDDEFWIKGHMPGFPLMPGVLLCESAAQLAGFYARKYNILGAGDYLGFGGMDSVRFRAPVFPSCRLIICARATRIKPRLRAEFEFQGFVDDRLVFNGGMIGVPISRERRVDS</sequence>
<dbReference type="SUPFAM" id="SSF54637">
    <property type="entry name" value="Thioesterase/thiol ester dehydrase-isomerase"/>
    <property type="match status" value="1"/>
</dbReference>
<accession>A0A517ZDI4</accession>